<gene>
    <name evidence="1" type="ORF">Gocc_1025</name>
</gene>
<name>A0A7M2YYJ1_9ACTN</name>
<dbReference type="Proteomes" id="UP000254134">
    <property type="component" value="Unassembled WGS sequence"/>
</dbReference>
<dbReference type="RefSeq" id="WP_281268419.1">
    <property type="nucleotide sequence ID" value="NZ_QQZY01000002.1"/>
</dbReference>
<dbReference type="AlphaFoldDB" id="A0A7M2YYJ1"/>
<reference evidence="1 2" key="1">
    <citation type="submission" date="2018-07" db="EMBL/GenBank/DDBJ databases">
        <title>High-quality-draft genome sequence of Gaiella occulta.</title>
        <authorList>
            <person name="Severino R."/>
            <person name="Froufe H.J.C."/>
            <person name="Rainey F.A."/>
            <person name="Barroso C."/>
            <person name="Albuquerque L."/>
            <person name="Lobo-Da-Cunha A."/>
            <person name="Da Costa M.S."/>
            <person name="Egas C."/>
        </authorList>
    </citation>
    <scope>NUCLEOTIDE SEQUENCE [LARGE SCALE GENOMIC DNA]</scope>
    <source>
        <strain evidence="1 2">F2-233</strain>
    </source>
</reference>
<keyword evidence="2" id="KW-1185">Reference proteome</keyword>
<reference evidence="2" key="2">
    <citation type="journal article" date="2019" name="MicrobiologyOpen">
        <title>High-quality draft genome sequence of Gaiella occulta isolated from a 150 meter deep mineral water borehole and comparison with the genome sequences of other deep-branching lineages of the phylum Actinobacteria.</title>
        <authorList>
            <person name="Severino R."/>
            <person name="Froufe H.J.C."/>
            <person name="Barroso C."/>
            <person name="Albuquerque L."/>
            <person name="Lobo-da-Cunha A."/>
            <person name="da Costa M.S."/>
            <person name="Egas C."/>
        </authorList>
    </citation>
    <scope>NUCLEOTIDE SEQUENCE [LARGE SCALE GENOMIC DNA]</scope>
    <source>
        <strain evidence="2">F2-233</strain>
    </source>
</reference>
<evidence type="ECO:0000313" key="1">
    <source>
        <dbReference type="EMBL" id="RDI75227.1"/>
    </source>
</evidence>
<dbReference type="EMBL" id="QQZY01000002">
    <property type="protein sequence ID" value="RDI75227.1"/>
    <property type="molecule type" value="Genomic_DNA"/>
</dbReference>
<organism evidence="1 2">
    <name type="scientific">Gaiella occulta</name>
    <dbReference type="NCBI Taxonomy" id="1002870"/>
    <lineage>
        <taxon>Bacteria</taxon>
        <taxon>Bacillati</taxon>
        <taxon>Actinomycetota</taxon>
        <taxon>Thermoleophilia</taxon>
        <taxon>Gaiellales</taxon>
        <taxon>Gaiellaceae</taxon>
        <taxon>Gaiella</taxon>
    </lineage>
</organism>
<protein>
    <submittedName>
        <fullName evidence="1">Uncharacterized protein</fullName>
    </submittedName>
</protein>
<proteinExistence type="predicted"/>
<evidence type="ECO:0000313" key="2">
    <source>
        <dbReference type="Proteomes" id="UP000254134"/>
    </source>
</evidence>
<accession>A0A7M2YYJ1</accession>
<comment type="caution">
    <text evidence="1">The sequence shown here is derived from an EMBL/GenBank/DDBJ whole genome shotgun (WGS) entry which is preliminary data.</text>
</comment>
<sequence length="40" mass="4665">MTRIDERRRSVADNVERISIRLEATDVRVLESRLVWVPGA</sequence>